<gene>
    <name evidence="1" type="ORF">E1B28_011859</name>
</gene>
<dbReference type="KEGG" id="more:E1B28_011859"/>
<dbReference type="GeneID" id="66080934"/>
<organism evidence="1 2">
    <name type="scientific">Marasmius oreades</name>
    <name type="common">fairy-ring Marasmius</name>
    <dbReference type="NCBI Taxonomy" id="181124"/>
    <lineage>
        <taxon>Eukaryota</taxon>
        <taxon>Fungi</taxon>
        <taxon>Dikarya</taxon>
        <taxon>Basidiomycota</taxon>
        <taxon>Agaricomycotina</taxon>
        <taxon>Agaricomycetes</taxon>
        <taxon>Agaricomycetidae</taxon>
        <taxon>Agaricales</taxon>
        <taxon>Marasmiineae</taxon>
        <taxon>Marasmiaceae</taxon>
        <taxon>Marasmius</taxon>
    </lineage>
</organism>
<dbReference type="RefSeq" id="XP_043006732.1">
    <property type="nucleotide sequence ID" value="XM_043156917.1"/>
</dbReference>
<proteinExistence type="predicted"/>
<name>A0A9P7RVM5_9AGAR</name>
<dbReference type="AlphaFoldDB" id="A0A9P7RVM5"/>
<evidence type="ECO:0000313" key="2">
    <source>
        <dbReference type="Proteomes" id="UP001049176"/>
    </source>
</evidence>
<sequence length="146" mass="15877">MPMSYPPGTFQQQPTVMIPGTSMMPPPHATTIIAPGSPHSYHGPYHSHGPSHRSRLLPGRITEGRVIAAIHTVALLHMIETDPTTGVDIVLVDLGVEVKVFHMIVETLLIVLMVKEAIDVLEGVALPLWMKVIEAVDILKEVTLAL</sequence>
<dbReference type="Proteomes" id="UP001049176">
    <property type="component" value="Chromosome 7"/>
</dbReference>
<dbReference type="EMBL" id="CM032187">
    <property type="protein sequence ID" value="KAG7090262.1"/>
    <property type="molecule type" value="Genomic_DNA"/>
</dbReference>
<evidence type="ECO:0000313" key="1">
    <source>
        <dbReference type="EMBL" id="KAG7090262.1"/>
    </source>
</evidence>
<keyword evidence="2" id="KW-1185">Reference proteome</keyword>
<comment type="caution">
    <text evidence="1">The sequence shown here is derived from an EMBL/GenBank/DDBJ whole genome shotgun (WGS) entry which is preliminary data.</text>
</comment>
<protein>
    <submittedName>
        <fullName evidence="1">Uncharacterized protein</fullName>
    </submittedName>
</protein>
<reference evidence="1" key="1">
    <citation type="journal article" date="2021" name="Genome Biol. Evol.">
        <title>The assembled and annotated genome of the fairy-ring fungus Marasmius oreades.</title>
        <authorList>
            <person name="Hiltunen M."/>
            <person name="Ament-Velasquez S.L."/>
            <person name="Johannesson H."/>
        </authorList>
    </citation>
    <scope>NUCLEOTIDE SEQUENCE</scope>
    <source>
        <strain evidence="1">03SP1</strain>
    </source>
</reference>
<accession>A0A9P7RVM5</accession>